<evidence type="ECO:0000256" key="5">
    <source>
        <dbReference type="ARBA" id="ARBA00023159"/>
    </source>
</evidence>
<dbReference type="Pfam" id="PF01388">
    <property type="entry name" value="ARID"/>
    <property type="match status" value="1"/>
</dbReference>
<dbReference type="InterPro" id="IPR001606">
    <property type="entry name" value="ARID_dom"/>
</dbReference>
<comment type="similarity">
    <text evidence="1 8">Belongs to the RAP1 family.</text>
</comment>
<dbReference type="CDD" id="cd11655">
    <property type="entry name" value="rap1_myb-like"/>
    <property type="match status" value="1"/>
</dbReference>
<name>A0A3M2RPD9_9HYPO</name>
<evidence type="ECO:0000256" key="8">
    <source>
        <dbReference type="RuleBase" id="RU367107"/>
    </source>
</evidence>
<comment type="function">
    <text evidence="8">Involved in the regulation of telomere length, clustering and has a specific role in telomere position effect (TPE).</text>
</comment>
<dbReference type="SUPFAM" id="SSF46689">
    <property type="entry name" value="Homeodomain-like"/>
    <property type="match status" value="1"/>
</dbReference>
<dbReference type="CDD" id="cd16100">
    <property type="entry name" value="ARID"/>
    <property type="match status" value="1"/>
</dbReference>
<feature type="region of interest" description="Disordered" evidence="9">
    <location>
        <begin position="386"/>
        <end position="626"/>
    </location>
</feature>
<dbReference type="OrthoDB" id="435460at2759"/>
<keyword evidence="3 8" id="KW-0779">Telomere</keyword>
<dbReference type="EMBL" id="NKUJ01000360">
    <property type="protein sequence ID" value="RMJ07176.1"/>
    <property type="molecule type" value="Genomic_DNA"/>
</dbReference>
<evidence type="ECO:0000313" key="12">
    <source>
        <dbReference type="Proteomes" id="UP000277212"/>
    </source>
</evidence>
<dbReference type="GO" id="GO:0031848">
    <property type="term" value="P:protection from non-homologous end joining at telomere"/>
    <property type="evidence" value="ECO:0007669"/>
    <property type="project" value="TreeGrafter"/>
</dbReference>
<comment type="caution">
    <text evidence="11">The sequence shown here is derived from an EMBL/GenBank/DDBJ whole genome shotgun (WGS) entry which is preliminary data.</text>
</comment>
<dbReference type="Pfam" id="PF11626">
    <property type="entry name" value="Rap1_C"/>
    <property type="match status" value="1"/>
</dbReference>
<organism evidence="11 12">
    <name type="scientific">Fusarium kuroshium</name>
    <dbReference type="NCBI Taxonomy" id="2010991"/>
    <lineage>
        <taxon>Eukaryota</taxon>
        <taxon>Fungi</taxon>
        <taxon>Dikarya</taxon>
        <taxon>Ascomycota</taxon>
        <taxon>Pezizomycotina</taxon>
        <taxon>Sordariomycetes</taxon>
        <taxon>Hypocreomycetidae</taxon>
        <taxon>Hypocreales</taxon>
        <taxon>Nectriaceae</taxon>
        <taxon>Fusarium</taxon>
        <taxon>Fusarium solani species complex</taxon>
    </lineage>
</organism>
<protein>
    <recommendedName>
        <fullName evidence="8">DNA-binding protein RAP1</fullName>
    </recommendedName>
</protein>
<evidence type="ECO:0000256" key="3">
    <source>
        <dbReference type="ARBA" id="ARBA00022895"/>
    </source>
</evidence>
<accession>A0A3M2RPD9</accession>
<evidence type="ECO:0000256" key="2">
    <source>
        <dbReference type="ARBA" id="ARBA00022454"/>
    </source>
</evidence>
<gene>
    <name evidence="11" type="ORF">CDV36_013228</name>
</gene>
<dbReference type="PANTHER" id="PTHR16466">
    <property type="entry name" value="TELOMERE REPEAT-BINDING FACTOR 2-INTERACTING PROTEIN 1"/>
    <property type="match status" value="1"/>
</dbReference>
<dbReference type="GO" id="GO:0042162">
    <property type="term" value="F:telomeric DNA binding"/>
    <property type="evidence" value="ECO:0007669"/>
    <property type="project" value="TreeGrafter"/>
</dbReference>
<dbReference type="GO" id="GO:0070187">
    <property type="term" value="C:shelterin complex"/>
    <property type="evidence" value="ECO:0007669"/>
    <property type="project" value="TreeGrafter"/>
</dbReference>
<keyword evidence="4" id="KW-0805">Transcription regulation</keyword>
<comment type="subcellular location">
    <subcellularLocation>
        <location evidence="8">Nucleus</location>
    </subcellularLocation>
    <subcellularLocation>
        <location evidence="8">Chromosome</location>
        <location evidence="8">Telomere</location>
    </subcellularLocation>
</comment>
<dbReference type="SUPFAM" id="SSF46774">
    <property type="entry name" value="ARID-like"/>
    <property type="match status" value="1"/>
</dbReference>
<dbReference type="STRING" id="2010991.A0A3M2RPD9"/>
<keyword evidence="6" id="KW-0804">Transcription</keyword>
<evidence type="ECO:0000259" key="10">
    <source>
        <dbReference type="PROSITE" id="PS51011"/>
    </source>
</evidence>
<dbReference type="PROSITE" id="PS51011">
    <property type="entry name" value="ARID"/>
    <property type="match status" value="1"/>
</dbReference>
<dbReference type="InterPro" id="IPR036431">
    <property type="entry name" value="ARID_dom_sf"/>
</dbReference>
<dbReference type="GO" id="GO:0010833">
    <property type="term" value="P:telomere maintenance via telomere lengthening"/>
    <property type="evidence" value="ECO:0007669"/>
    <property type="project" value="UniProtKB-UniRule"/>
</dbReference>
<dbReference type="InterPro" id="IPR009057">
    <property type="entry name" value="Homeodomain-like_sf"/>
</dbReference>
<dbReference type="Pfam" id="PF16589">
    <property type="entry name" value="BRCT_2"/>
    <property type="match status" value="1"/>
</dbReference>
<sequence>MGTTYNGINGSQGGHIFKDVKFWVAQRVPLRSTWIDNIKQNGGFVVPLEKQADMLIADHKRLDAPPGSYSWKFIEDSVKHGIIQIKDKYRIGPDPDLPRPVGAKHGAKTTRTPFTKDDDANLAKWVLSRRSQQQQGNAIYQEYEAINPRHTWQSWRDRYVKRLQPRGMVALERLAAEAPEADVSEPAAPPAPSSSPRGATEREQTAQEPEPQAARVPAEPQVARRSEAQPLGESEPHSIERPVSQPNTAPENAPERSQSRTQETFTLPQDHPKRQLFYRDLDDYIDTSGASVKRRLNIDGTTIELFDLAMAVSACEVNSQTHNWPRIAEILGFDGEDDETVIQLVAWYEEELADFVAAMMTFEGENGNSVEPEAEGPYEDLFEQDVPEQASSQWPASYVPSSPPVVLGRKRSASQRQLSAGHGTKRPRYDKDMVIPSTPDADLDVELPAVEHSPSARKSSQWRGYVDESEASQHLPPLPPLQAESQDLGTGQSPITEPRRQSLVAAQEHRREELDPTPIPFSLKRPREQRASGSRQASRAESPRPSRESSSRNGVLRRSIEAISATKPKSTAQAAPRRSLPTSFTSSHAATSRQTTTAPPRTETVSRPNPSPGTSQPDSTSSNRREIQKCTTYYENRGFPRDIVVEALKRTTLTPGKLALQVMESLQAGRGVPSRHEGIWTDRDDADLAFVSMVDFTKSPTNTSEELQQQRAQKAHNRLIKKHTFQRFELRKAFLNAQADQGHSKE</sequence>
<dbReference type="Proteomes" id="UP000277212">
    <property type="component" value="Unassembled WGS sequence"/>
</dbReference>
<evidence type="ECO:0000256" key="4">
    <source>
        <dbReference type="ARBA" id="ARBA00023015"/>
    </source>
</evidence>
<dbReference type="Pfam" id="PF08914">
    <property type="entry name" value="Myb_Rap1"/>
    <property type="match status" value="1"/>
</dbReference>
<dbReference type="InterPro" id="IPR001357">
    <property type="entry name" value="BRCT_dom"/>
</dbReference>
<proteinExistence type="inferred from homology"/>
<feature type="compositionally biased region" description="Basic and acidic residues" evidence="9">
    <location>
        <begin position="541"/>
        <end position="550"/>
    </location>
</feature>
<reference evidence="11 12" key="1">
    <citation type="submission" date="2017-06" db="EMBL/GenBank/DDBJ databases">
        <title>Comparative genomic analysis of Ambrosia Fusariam Clade fungi.</title>
        <authorList>
            <person name="Stajich J.E."/>
            <person name="Carrillo J."/>
            <person name="Kijimoto T."/>
            <person name="Eskalen A."/>
            <person name="O'Donnell K."/>
            <person name="Kasson M."/>
        </authorList>
    </citation>
    <scope>NUCLEOTIDE SEQUENCE [LARGE SCALE GENOMIC DNA]</scope>
    <source>
        <strain evidence="11">UCR3666</strain>
    </source>
</reference>
<evidence type="ECO:0000256" key="9">
    <source>
        <dbReference type="SAM" id="MobiDB-lite"/>
    </source>
</evidence>
<dbReference type="InterPro" id="IPR038104">
    <property type="entry name" value="Rap1_C_sf"/>
</dbReference>
<keyword evidence="5" id="KW-0010">Activator</keyword>
<comment type="subunit">
    <text evidence="8">Homodimer.</text>
</comment>
<evidence type="ECO:0000256" key="7">
    <source>
        <dbReference type="ARBA" id="ARBA00023242"/>
    </source>
</evidence>
<keyword evidence="2 8" id="KW-0158">Chromosome</keyword>
<feature type="compositionally biased region" description="Polar residues" evidence="9">
    <location>
        <begin position="580"/>
        <end position="622"/>
    </location>
</feature>
<dbReference type="InterPro" id="IPR021661">
    <property type="entry name" value="Rap1_C"/>
</dbReference>
<dbReference type="Gene3D" id="1.10.10.2170">
    <property type="match status" value="1"/>
</dbReference>
<dbReference type="InterPro" id="IPR039595">
    <property type="entry name" value="TE2IP/Rap1"/>
</dbReference>
<evidence type="ECO:0000313" key="11">
    <source>
        <dbReference type="EMBL" id="RMJ07176.1"/>
    </source>
</evidence>
<dbReference type="InterPro" id="IPR015010">
    <property type="entry name" value="TERF2IP_Myb"/>
</dbReference>
<dbReference type="Gene3D" id="1.10.150.60">
    <property type="entry name" value="ARID DNA-binding domain"/>
    <property type="match status" value="1"/>
</dbReference>
<feature type="compositionally biased region" description="Polar residues" evidence="9">
    <location>
        <begin position="483"/>
        <end position="495"/>
    </location>
</feature>
<evidence type="ECO:0000256" key="1">
    <source>
        <dbReference type="ARBA" id="ARBA00010467"/>
    </source>
</evidence>
<feature type="region of interest" description="Disordered" evidence="9">
    <location>
        <begin position="93"/>
        <end position="116"/>
    </location>
</feature>
<feature type="compositionally biased region" description="Low complexity" evidence="9">
    <location>
        <begin position="397"/>
        <end position="406"/>
    </location>
</feature>
<dbReference type="Gene3D" id="1.10.10.60">
    <property type="entry name" value="Homeodomain-like"/>
    <property type="match status" value="1"/>
</dbReference>
<feature type="region of interest" description="Disordered" evidence="9">
    <location>
        <begin position="177"/>
        <end position="273"/>
    </location>
</feature>
<keyword evidence="7 8" id="KW-0539">Nucleus</keyword>
<dbReference type="AlphaFoldDB" id="A0A3M2RPD9"/>
<keyword evidence="12" id="KW-1185">Reference proteome</keyword>
<feature type="domain" description="ARID" evidence="10">
    <location>
        <begin position="271"/>
        <end position="360"/>
    </location>
</feature>
<evidence type="ECO:0000256" key="6">
    <source>
        <dbReference type="ARBA" id="ARBA00023163"/>
    </source>
</evidence>
<dbReference type="PANTHER" id="PTHR16466:SF6">
    <property type="entry name" value="TELOMERIC REPEAT-BINDING FACTOR 2-INTERACTING PROTEIN 1"/>
    <property type="match status" value="1"/>
</dbReference>